<dbReference type="InterPro" id="IPR027417">
    <property type="entry name" value="P-loop_NTPase"/>
</dbReference>
<dbReference type="SMART" id="SM00382">
    <property type="entry name" value="AAA"/>
    <property type="match status" value="2"/>
</dbReference>
<dbReference type="InterPro" id="IPR003959">
    <property type="entry name" value="ATPase_AAA_core"/>
</dbReference>
<keyword evidence="6" id="KW-0067">ATP-binding</keyword>
<feature type="compositionally biased region" description="Low complexity" evidence="11">
    <location>
        <begin position="278"/>
        <end position="287"/>
    </location>
</feature>
<feature type="compositionally biased region" description="Low complexity" evidence="11">
    <location>
        <begin position="1306"/>
        <end position="1317"/>
    </location>
</feature>
<evidence type="ECO:0000256" key="7">
    <source>
        <dbReference type="ARBA" id="ARBA00023136"/>
    </source>
</evidence>
<evidence type="ECO:0000256" key="10">
    <source>
        <dbReference type="ARBA" id="ARBA00048778"/>
    </source>
</evidence>
<feature type="region of interest" description="Disordered" evidence="11">
    <location>
        <begin position="1021"/>
        <end position="1040"/>
    </location>
</feature>
<evidence type="ECO:0000256" key="1">
    <source>
        <dbReference type="ARBA" id="ARBA00004370"/>
    </source>
</evidence>
<feature type="compositionally biased region" description="Gly residues" evidence="11">
    <location>
        <begin position="1293"/>
        <end position="1305"/>
    </location>
</feature>
<feature type="compositionally biased region" description="Low complexity" evidence="11">
    <location>
        <begin position="672"/>
        <end position="700"/>
    </location>
</feature>
<feature type="region of interest" description="Disordered" evidence="11">
    <location>
        <begin position="98"/>
        <end position="118"/>
    </location>
</feature>
<reference evidence="13 14" key="1">
    <citation type="journal article" date="2023" name="Commun. Biol.">
        <title>Reorganization of the ancestral sex-determining regions during the evolution of trioecy in Pleodorina starrii.</title>
        <authorList>
            <person name="Takahashi K."/>
            <person name="Suzuki S."/>
            <person name="Kawai-Toyooka H."/>
            <person name="Yamamoto K."/>
            <person name="Hamaji T."/>
            <person name="Ootsuki R."/>
            <person name="Yamaguchi H."/>
            <person name="Kawachi M."/>
            <person name="Higashiyama T."/>
            <person name="Nozaki H."/>
        </authorList>
    </citation>
    <scope>NUCLEOTIDE SEQUENCE [LARGE SCALE GENOMIC DNA]</scope>
    <source>
        <strain evidence="13 14">NIES-4479</strain>
    </source>
</reference>
<evidence type="ECO:0000256" key="3">
    <source>
        <dbReference type="ARBA" id="ARBA00022593"/>
    </source>
</evidence>
<feature type="compositionally biased region" description="Pro residues" evidence="11">
    <location>
        <begin position="266"/>
        <end position="277"/>
    </location>
</feature>
<feature type="compositionally biased region" description="Gly residues" evidence="11">
    <location>
        <begin position="1321"/>
        <end position="1339"/>
    </location>
</feature>
<feature type="region of interest" description="Disordered" evidence="11">
    <location>
        <begin position="1290"/>
        <end position="1339"/>
    </location>
</feature>
<feature type="compositionally biased region" description="Gly residues" evidence="11">
    <location>
        <begin position="1253"/>
        <end position="1262"/>
    </location>
</feature>
<evidence type="ECO:0000256" key="8">
    <source>
        <dbReference type="ARBA" id="ARBA00034811"/>
    </source>
</evidence>
<dbReference type="GO" id="GO:0016887">
    <property type="term" value="F:ATP hydrolysis activity"/>
    <property type="evidence" value="ECO:0007669"/>
    <property type="project" value="InterPro"/>
</dbReference>
<feature type="region of interest" description="Disordered" evidence="11">
    <location>
        <begin position="1220"/>
        <end position="1269"/>
    </location>
</feature>
<comment type="catalytic activity">
    <reaction evidence="10">
        <text>ATP + H2O = ADP + phosphate + H(+)</text>
        <dbReference type="Rhea" id="RHEA:13065"/>
        <dbReference type="ChEBI" id="CHEBI:15377"/>
        <dbReference type="ChEBI" id="CHEBI:15378"/>
        <dbReference type="ChEBI" id="CHEBI:30616"/>
        <dbReference type="ChEBI" id="CHEBI:43474"/>
        <dbReference type="ChEBI" id="CHEBI:456216"/>
    </reaction>
    <physiologicalReaction direction="left-to-right" evidence="10">
        <dbReference type="Rhea" id="RHEA:13066"/>
    </physiologicalReaction>
</comment>
<feature type="domain" description="AAA+ ATPase" evidence="12">
    <location>
        <begin position="537"/>
        <end position="738"/>
    </location>
</feature>
<keyword evidence="14" id="KW-1185">Reference proteome</keyword>
<dbReference type="PROSITE" id="PS00674">
    <property type="entry name" value="AAA"/>
    <property type="match status" value="1"/>
</dbReference>
<feature type="region of interest" description="Disordered" evidence="11">
    <location>
        <begin position="672"/>
        <end position="703"/>
    </location>
</feature>
<dbReference type="InterPro" id="IPR003960">
    <property type="entry name" value="ATPase_AAA_CS"/>
</dbReference>
<dbReference type="GO" id="GO:0005829">
    <property type="term" value="C:cytosol"/>
    <property type="evidence" value="ECO:0007669"/>
    <property type="project" value="TreeGrafter"/>
</dbReference>
<evidence type="ECO:0000256" key="6">
    <source>
        <dbReference type="ARBA" id="ARBA00022840"/>
    </source>
</evidence>
<evidence type="ECO:0000256" key="2">
    <source>
        <dbReference type="ARBA" id="ARBA00006914"/>
    </source>
</evidence>
<gene>
    <name evidence="13" type="primary">PLEST012025</name>
    <name evidence="13" type="ORF">PLESTB_001806500</name>
</gene>
<accession>A0A9W6C141</accession>
<dbReference type="Proteomes" id="UP001165080">
    <property type="component" value="Unassembled WGS sequence"/>
</dbReference>
<feature type="domain" description="AAA+ ATPase" evidence="12">
    <location>
        <begin position="921"/>
        <end position="1080"/>
    </location>
</feature>
<dbReference type="GO" id="GO:0005524">
    <property type="term" value="F:ATP binding"/>
    <property type="evidence" value="ECO:0007669"/>
    <property type="project" value="UniProtKB-KW"/>
</dbReference>
<dbReference type="EMBL" id="BRXU01000052">
    <property type="protein sequence ID" value="GLC61818.1"/>
    <property type="molecule type" value="Genomic_DNA"/>
</dbReference>
<evidence type="ECO:0000256" key="5">
    <source>
        <dbReference type="ARBA" id="ARBA00022801"/>
    </source>
</evidence>
<comment type="similarity">
    <text evidence="2">Belongs to the AAA ATPase family.</text>
</comment>
<feature type="region of interest" description="Disordered" evidence="11">
    <location>
        <begin position="261"/>
        <end position="287"/>
    </location>
</feature>
<evidence type="ECO:0000313" key="14">
    <source>
        <dbReference type="Proteomes" id="UP001165080"/>
    </source>
</evidence>
<evidence type="ECO:0000259" key="12">
    <source>
        <dbReference type="SMART" id="SM00382"/>
    </source>
</evidence>
<feature type="region of interest" description="Disordered" evidence="11">
    <location>
        <begin position="1375"/>
        <end position="1406"/>
    </location>
</feature>
<dbReference type="Gene3D" id="1.10.8.60">
    <property type="match status" value="1"/>
</dbReference>
<evidence type="ECO:0000256" key="9">
    <source>
        <dbReference type="ARBA" id="ARBA00034920"/>
    </source>
</evidence>
<dbReference type="PANTHER" id="PTHR23077:SF9">
    <property type="entry name" value="PEROXISOMAL ATPASE PEX6"/>
    <property type="match status" value="1"/>
</dbReference>
<keyword evidence="3" id="KW-0962">Peroxisome biogenesis</keyword>
<name>A0A9W6C141_9CHLO</name>
<dbReference type="GO" id="GO:0005778">
    <property type="term" value="C:peroxisomal membrane"/>
    <property type="evidence" value="ECO:0007669"/>
    <property type="project" value="TreeGrafter"/>
</dbReference>
<feature type="region of interest" description="Disordered" evidence="11">
    <location>
        <begin position="1142"/>
        <end position="1186"/>
    </location>
</feature>
<evidence type="ECO:0000256" key="4">
    <source>
        <dbReference type="ARBA" id="ARBA00022741"/>
    </source>
</evidence>
<dbReference type="Gene3D" id="3.40.50.300">
    <property type="entry name" value="P-loop containing nucleotide triphosphate hydrolases"/>
    <property type="match status" value="2"/>
</dbReference>
<dbReference type="InterPro" id="IPR003593">
    <property type="entry name" value="AAA+_ATPase"/>
</dbReference>
<evidence type="ECO:0000256" key="11">
    <source>
        <dbReference type="SAM" id="MobiDB-lite"/>
    </source>
</evidence>
<dbReference type="InterPro" id="IPR050168">
    <property type="entry name" value="AAA_ATPase_domain"/>
</dbReference>
<feature type="compositionally biased region" description="Gly residues" evidence="11">
    <location>
        <begin position="1144"/>
        <end position="1155"/>
    </location>
</feature>
<keyword evidence="7" id="KW-0472">Membrane</keyword>
<keyword evidence="5" id="KW-0378">Hydrolase</keyword>
<keyword evidence="4" id="KW-0547">Nucleotide-binding</keyword>
<feature type="compositionally biased region" description="Low complexity" evidence="11">
    <location>
        <begin position="1220"/>
        <end position="1232"/>
    </location>
</feature>
<organism evidence="13 14">
    <name type="scientific">Pleodorina starrii</name>
    <dbReference type="NCBI Taxonomy" id="330485"/>
    <lineage>
        <taxon>Eukaryota</taxon>
        <taxon>Viridiplantae</taxon>
        <taxon>Chlorophyta</taxon>
        <taxon>core chlorophytes</taxon>
        <taxon>Chlorophyceae</taxon>
        <taxon>CS clade</taxon>
        <taxon>Chlamydomonadales</taxon>
        <taxon>Volvocaceae</taxon>
        <taxon>Pleodorina</taxon>
    </lineage>
</organism>
<feature type="compositionally biased region" description="Low complexity" evidence="11">
    <location>
        <begin position="1243"/>
        <end position="1252"/>
    </location>
</feature>
<feature type="compositionally biased region" description="Gly residues" evidence="11">
    <location>
        <begin position="1392"/>
        <end position="1406"/>
    </location>
</feature>
<evidence type="ECO:0000313" key="13">
    <source>
        <dbReference type="EMBL" id="GLC61818.1"/>
    </source>
</evidence>
<proteinExistence type="inferred from homology"/>
<dbReference type="FunFam" id="3.40.50.300:FF:000109">
    <property type="entry name" value="Peroxisomal biogenesis factor 6"/>
    <property type="match status" value="1"/>
</dbReference>
<dbReference type="PANTHER" id="PTHR23077">
    <property type="entry name" value="AAA-FAMILY ATPASE"/>
    <property type="match status" value="1"/>
</dbReference>
<dbReference type="SUPFAM" id="SSF52540">
    <property type="entry name" value="P-loop containing nucleoside triphosphate hydrolases"/>
    <property type="match status" value="2"/>
</dbReference>
<sequence>MTEQPPPALLFTAARRLGALYGASPSPKSSTLSFDDVFVASSVPVQPGHRALPHEAWVAVDLSAARHLQCSHGGWVLARWNEAGERAVVSQLLVAADAGSPHSHPSPSQPGWLSTPSASPAATVAARDAVAPSKAVCKRPVVSAMLAFNLGLPYTVQPFLEPNSEDRITAAAATPGDAGTALPAAALPLRLTAPLRLISLAAALADAALHNTIPDAGVRHGTSSAVAASAAAPGALSPAYPTAEAVQLCKVGVPRTAPLARAAAAGPPPPPLPPTPTPSSSSAAAAAPSADASAAGAKAAAASPAAADGVAAANGGVAGSGSAAAATAPPALAFAAADDVGGSGAGGGGTAVASRDAVARALQQYFQDRGRCVSLGDMLVVPVGQLQGGPAGGGGVGGGGEDATAPAHGSFAGAAARLLYFKVTDVRPYGSRLPLLISPEKTMLTLQGGLCRAPLPVGCEPSVAGFRSHSAAAVAAAPAGLLPPPLPLLGADPAAPLLTAPGPGVSGTPGPLLPAWRRVAQVFAPLLHPHTLHLDLPAATVLLYGPPGSGRRTAARAAAAALGLHFISVSCHELAPAAGSAEASRGGAAAALRAVVEAAERFAPAALLLQDLDALAGSRGAAEAGGGGGAAAAATAAQRCADVLMTAAARSGGAVARAVVLARGSAGVAATTSSSASAANGGPNGSSSAPFAPSSSSSSSSPPPPGFVALLATCSSLEDVPLPLGRCFTHTLQLGAPGPEQRRQLLGYLVRAAAAATAAAAAAGGGGGGGAGGGGGGAEPAAALEAAVESLVSQTAGLLPRELCGIAADAAAAALGRAALPGGLPGLLAAAAAAPPPAAAAGAAADLTESPSAAAVLDPDRDLRAALDRVKARTAVEVGAPSVPDVRWDDIGGLEGAKRTILDTVELPLRHPGLFAAGLRRRSGVLLYGPPGSGKTLLAKAVASQCAATFMSVKGPELINMYVGESERQVREVFARARRAAPCVVFFDELDSLAPARGASGDSGGVMDRVVSQLLAEIDGLSGGGGSGTGSGGSGGGSSGTGSGTGLIFVIGATNRPDLLDPSLLRPGRLDVCVYVGIAEDPDSKTKVLQALTRKFALSSDVDLPTLASACPPTLSGADLYALCADAWMGALQRHIREMEGAAAGQGGEGGGGGEEGAEGNSTEDSGRGAGGEGGGEGSAAAAPAAAAAADEDDLLNRMGTLGASVRRKRAAKAAAAAAAAAVPVPGASSSSSRRESEAQDVSSGAAAAAASSGGGGGGGESSCGVAGSAADTDVSATAATAGAVGDAAAAGPPGGGGAAAGGGDAASATDSSAVAPGPAPRGGTGGGGGGSGGGGGGVVVRQSDFMAALAALTPSLSRSELAKYEALRRQYEGERGAAGGGGGPAAAAAAGAGGSSGSSGGSGRT</sequence>
<protein>
    <recommendedName>
        <fullName evidence="8">Peroxisomal ATPase PEX6</fullName>
    </recommendedName>
    <alternativeName>
        <fullName evidence="9">Peroxin-6</fullName>
    </alternativeName>
</protein>
<dbReference type="Pfam" id="PF00004">
    <property type="entry name" value="AAA"/>
    <property type="match status" value="2"/>
</dbReference>
<comment type="caution">
    <text evidence="13">The sequence shown here is derived from an EMBL/GenBank/DDBJ whole genome shotgun (WGS) entry which is preliminary data.</text>
</comment>
<feature type="compositionally biased region" description="Gly residues" evidence="11">
    <location>
        <begin position="1168"/>
        <end position="1178"/>
    </location>
</feature>
<comment type="subcellular location">
    <subcellularLocation>
        <location evidence="1">Membrane</location>
    </subcellularLocation>
</comment>
<dbReference type="GO" id="GO:0016558">
    <property type="term" value="P:protein import into peroxisome matrix"/>
    <property type="evidence" value="ECO:0007669"/>
    <property type="project" value="TreeGrafter"/>
</dbReference>
<feature type="compositionally biased region" description="Low complexity" evidence="11">
    <location>
        <begin position="100"/>
        <end position="118"/>
    </location>
</feature>